<feature type="domain" description="Acyltransferase 3" evidence="3">
    <location>
        <begin position="102"/>
        <end position="439"/>
    </location>
</feature>
<dbReference type="OrthoDB" id="9796461at2"/>
<feature type="transmembrane region" description="Helical" evidence="2">
    <location>
        <begin position="281"/>
        <end position="297"/>
    </location>
</feature>
<organism evidence="4 5">
    <name type="scientific">Altericroceibacterium spongiae</name>
    <dbReference type="NCBI Taxonomy" id="2320269"/>
    <lineage>
        <taxon>Bacteria</taxon>
        <taxon>Pseudomonadati</taxon>
        <taxon>Pseudomonadota</taxon>
        <taxon>Alphaproteobacteria</taxon>
        <taxon>Sphingomonadales</taxon>
        <taxon>Erythrobacteraceae</taxon>
        <taxon>Altericroceibacterium</taxon>
    </lineage>
</organism>
<feature type="transmembrane region" description="Helical" evidence="2">
    <location>
        <begin position="190"/>
        <end position="212"/>
    </location>
</feature>
<evidence type="ECO:0000313" key="5">
    <source>
        <dbReference type="Proteomes" id="UP000284395"/>
    </source>
</evidence>
<feature type="region of interest" description="Disordered" evidence="1">
    <location>
        <begin position="493"/>
        <end position="515"/>
    </location>
</feature>
<dbReference type="InterPro" id="IPR002656">
    <property type="entry name" value="Acyl_transf_3_dom"/>
</dbReference>
<feature type="transmembrane region" description="Helical" evidence="2">
    <location>
        <begin position="424"/>
        <end position="444"/>
    </location>
</feature>
<reference evidence="4 5" key="1">
    <citation type="submission" date="2018-09" db="EMBL/GenBank/DDBJ databases">
        <title>Altererythrobacter spongiae sp. nov., isolated from a marine sponge.</title>
        <authorList>
            <person name="Zhuang L."/>
            <person name="Luo L."/>
        </authorList>
    </citation>
    <scope>NUCLEOTIDE SEQUENCE [LARGE SCALE GENOMIC DNA]</scope>
    <source>
        <strain evidence="4 5">HN-Y73</strain>
    </source>
</reference>
<evidence type="ECO:0000256" key="1">
    <source>
        <dbReference type="SAM" id="MobiDB-lite"/>
    </source>
</evidence>
<evidence type="ECO:0000256" key="2">
    <source>
        <dbReference type="SAM" id="Phobius"/>
    </source>
</evidence>
<keyword evidence="5" id="KW-1185">Reference proteome</keyword>
<keyword evidence="4" id="KW-0808">Transferase</keyword>
<feature type="transmembrane region" description="Helical" evidence="2">
    <location>
        <begin position="326"/>
        <end position="344"/>
    </location>
</feature>
<feature type="transmembrane region" description="Helical" evidence="2">
    <location>
        <begin position="350"/>
        <end position="370"/>
    </location>
</feature>
<comment type="caution">
    <text evidence="4">The sequence shown here is derived from an EMBL/GenBank/DDBJ whole genome shotgun (WGS) entry which is preliminary data.</text>
</comment>
<gene>
    <name evidence="4" type="ORF">D6851_17160</name>
</gene>
<feature type="transmembrane region" description="Helical" evidence="2">
    <location>
        <begin position="138"/>
        <end position="164"/>
    </location>
</feature>
<proteinExistence type="predicted"/>
<dbReference type="EMBL" id="RAPF01000019">
    <property type="protein sequence ID" value="RKF15973.1"/>
    <property type="molecule type" value="Genomic_DNA"/>
</dbReference>
<dbReference type="AlphaFoldDB" id="A0A420E9F5"/>
<name>A0A420E9F5_9SPHN</name>
<keyword evidence="2" id="KW-0472">Membrane</keyword>
<sequence>MPTCANAAPMAMARCQFARLTSAPGWRQSWSAYSRDLKYSGHALPCASIHTRRGPATAKVWSSTGSTGGSVRSFWRKWDKAMAVAHILPTNRNEVTEGQSFWLDVVRGMAAMLVLLAHTRAHFFAGWSEGLPGVPKLILAPFYILTGMGHEAVVLFFVMSGLLVGRRFKPDIDAATVNMRKYTIDRLTRIWIVLIPAVIFSVIAAYILIAIYGYSYSGTTDRCQPRIGDILGTLLFLNEGYLPTICSNGPAWSIHSEMHYYLLWPLTVFAVSPSTKGRTRILSGTLLVTVIVCLLLFDSFDEKNTLILAPIWIAGAFLNRVPTLRLPLWVLGGILVATMAAPSFGAWKGLWPLSDCAIGIAALLFFARARAATLCPKSAKRVAAWLAGISFSLYLTHIIIVTGIRTVLEYGEGWRFPITNLTPQAWLLYVGTVGMAVAFAQLFWGCSRRIRRRRGVSFLETESVANAVTSRRNMPICRQVLACTKGLENHNRNHALASRPGAGPRNSLPARNGLS</sequence>
<dbReference type="Proteomes" id="UP000284395">
    <property type="component" value="Unassembled WGS sequence"/>
</dbReference>
<keyword evidence="4" id="KW-0012">Acyltransferase</keyword>
<protein>
    <submittedName>
        <fullName evidence="4">Acyltransferase</fullName>
    </submittedName>
</protein>
<dbReference type="InterPro" id="IPR050879">
    <property type="entry name" value="Acyltransferase_3"/>
</dbReference>
<dbReference type="GO" id="GO:0016747">
    <property type="term" value="F:acyltransferase activity, transferring groups other than amino-acyl groups"/>
    <property type="evidence" value="ECO:0007669"/>
    <property type="project" value="InterPro"/>
</dbReference>
<keyword evidence="2" id="KW-1133">Transmembrane helix</keyword>
<evidence type="ECO:0000313" key="4">
    <source>
        <dbReference type="EMBL" id="RKF15973.1"/>
    </source>
</evidence>
<accession>A0A420E9F5</accession>
<keyword evidence="2" id="KW-0812">Transmembrane</keyword>
<dbReference type="PANTHER" id="PTHR23028">
    <property type="entry name" value="ACETYLTRANSFERASE"/>
    <property type="match status" value="1"/>
</dbReference>
<feature type="transmembrane region" description="Helical" evidence="2">
    <location>
        <begin position="382"/>
        <end position="404"/>
    </location>
</feature>
<dbReference type="Pfam" id="PF01757">
    <property type="entry name" value="Acyl_transf_3"/>
    <property type="match status" value="1"/>
</dbReference>
<evidence type="ECO:0000259" key="3">
    <source>
        <dbReference type="Pfam" id="PF01757"/>
    </source>
</evidence>